<name>A0ABQ6M350_9GAMM</name>
<accession>A0ABQ6M350</accession>
<feature type="chain" id="PRO_5046024616" description="DUF4919 domain-containing protein" evidence="1">
    <location>
        <begin position="21"/>
        <end position="232"/>
    </location>
</feature>
<keyword evidence="1" id="KW-0732">Signal</keyword>
<evidence type="ECO:0008006" key="4">
    <source>
        <dbReference type="Google" id="ProtNLM"/>
    </source>
</evidence>
<feature type="signal peptide" evidence="1">
    <location>
        <begin position="1"/>
        <end position="20"/>
    </location>
</feature>
<keyword evidence="3" id="KW-1185">Reference proteome</keyword>
<evidence type="ECO:0000256" key="1">
    <source>
        <dbReference type="SAM" id="SignalP"/>
    </source>
</evidence>
<gene>
    <name evidence="2" type="ORF">MNKW57_30210</name>
</gene>
<dbReference type="RefSeq" id="WP_285765308.1">
    <property type="nucleotide sequence ID" value="NZ_BSYJ01000008.1"/>
</dbReference>
<evidence type="ECO:0000313" key="2">
    <source>
        <dbReference type="EMBL" id="GMG88700.1"/>
    </source>
</evidence>
<proteinExistence type="predicted"/>
<protein>
    <recommendedName>
        <fullName evidence="4">DUF4919 domain-containing protein</fullName>
    </recommendedName>
</protein>
<dbReference type="EMBL" id="BSYJ01000008">
    <property type="protein sequence ID" value="GMG88700.1"/>
    <property type="molecule type" value="Genomic_DNA"/>
</dbReference>
<comment type="caution">
    <text evidence="2">The sequence shown here is derived from an EMBL/GenBank/DDBJ whole genome shotgun (WGS) entry which is preliminary data.</text>
</comment>
<sequence>MLTKIQPRRIAALLASMAMAATCSAGSAAPQSGGNFQKNQVPLAGAAQKYEKLVVQARKMSFTLDFGKLRDAYRQSGQFKRAAETAAIQLPLIYEAISEDDYKRCLEVVDSYLRADFMSMEAHIAGIRCSSQYQALEREDFHLYMVGGLIDSIERSGDGQTVETAYKTLNFAESKGFLLLKGYEITGRWVEQHGTAFVDRMEVREPGTGRRHSLYFDISGQSLVKSPAQSAR</sequence>
<organism evidence="2 3">
    <name type="scientific">Biformimicrobium ophioploci</name>
    <dbReference type="NCBI Taxonomy" id="3036711"/>
    <lineage>
        <taxon>Bacteria</taxon>
        <taxon>Pseudomonadati</taxon>
        <taxon>Pseudomonadota</taxon>
        <taxon>Gammaproteobacteria</taxon>
        <taxon>Cellvibrionales</taxon>
        <taxon>Microbulbiferaceae</taxon>
        <taxon>Biformimicrobium</taxon>
    </lineage>
</organism>
<evidence type="ECO:0000313" key="3">
    <source>
        <dbReference type="Proteomes" id="UP001224392"/>
    </source>
</evidence>
<dbReference type="Proteomes" id="UP001224392">
    <property type="component" value="Unassembled WGS sequence"/>
</dbReference>
<reference evidence="2 3" key="1">
    <citation type="submission" date="2023-04" db="EMBL/GenBank/DDBJ databases">
        <title>Marinobulbifer ophiurae gen. nov., sp. Nov., isolate from tissue of brittle star Ophioplocus japonicus.</title>
        <authorList>
            <person name="Kawano K."/>
            <person name="Sawayama S."/>
            <person name="Nakagawa S."/>
        </authorList>
    </citation>
    <scope>NUCLEOTIDE SEQUENCE [LARGE SCALE GENOMIC DNA]</scope>
    <source>
        <strain evidence="2 3">NKW57</strain>
    </source>
</reference>